<reference evidence="14 15" key="1">
    <citation type="journal article" date="2015" name="Nature">
        <title>rRNA introns, odd ribosomes, and small enigmatic genomes across a large radiation of phyla.</title>
        <authorList>
            <person name="Brown C.T."/>
            <person name="Hug L.A."/>
            <person name="Thomas B.C."/>
            <person name="Sharon I."/>
            <person name="Castelle C.J."/>
            <person name="Singh A."/>
            <person name="Wilkins M.J."/>
            <person name="Williams K.H."/>
            <person name="Banfield J.F."/>
        </authorList>
    </citation>
    <scope>NUCLEOTIDE SEQUENCE [LARGE SCALE GENOMIC DNA]</scope>
</reference>
<keyword evidence="7 11" id="KW-1133">Transmembrane helix</keyword>
<proteinExistence type="inferred from homology"/>
<accession>A0A0G0AKT6</accession>
<evidence type="ECO:0000256" key="4">
    <source>
        <dbReference type="ARBA" id="ARBA00022475"/>
    </source>
</evidence>
<gene>
    <name evidence="14" type="ORF">UR52_C0031G0004</name>
</gene>
<dbReference type="Pfam" id="PF18075">
    <property type="entry name" value="FtsX_ECD"/>
    <property type="match status" value="1"/>
</dbReference>
<evidence type="ECO:0000256" key="8">
    <source>
        <dbReference type="ARBA" id="ARBA00023136"/>
    </source>
</evidence>
<dbReference type="InterPro" id="IPR040690">
    <property type="entry name" value="FtsX_ECD"/>
</dbReference>
<keyword evidence="9 10" id="KW-0131">Cell cycle</keyword>
<evidence type="ECO:0000256" key="1">
    <source>
        <dbReference type="ARBA" id="ARBA00004651"/>
    </source>
</evidence>
<feature type="transmembrane region" description="Helical" evidence="11">
    <location>
        <begin position="21"/>
        <end position="49"/>
    </location>
</feature>
<evidence type="ECO:0000256" key="10">
    <source>
        <dbReference type="PIRNR" id="PIRNR003097"/>
    </source>
</evidence>
<dbReference type="AlphaFoldDB" id="A0A0G0AKT6"/>
<evidence type="ECO:0000256" key="9">
    <source>
        <dbReference type="ARBA" id="ARBA00023306"/>
    </source>
</evidence>
<protein>
    <recommendedName>
        <fullName evidence="3 10">Cell division protein FtsX</fullName>
    </recommendedName>
</protein>
<keyword evidence="5 10" id="KW-0132">Cell division</keyword>
<feature type="transmembrane region" description="Helical" evidence="11">
    <location>
        <begin position="218"/>
        <end position="238"/>
    </location>
</feature>
<keyword evidence="6 11" id="KW-0812">Transmembrane</keyword>
<comment type="subcellular location">
    <subcellularLocation>
        <location evidence="1">Cell membrane</location>
        <topology evidence="1">Multi-pass membrane protein</topology>
    </subcellularLocation>
</comment>
<keyword evidence="8 10" id="KW-0472">Membrane</keyword>
<dbReference type="InterPro" id="IPR003838">
    <property type="entry name" value="ABC3_permease_C"/>
</dbReference>
<evidence type="ECO:0000256" key="3">
    <source>
        <dbReference type="ARBA" id="ARBA00021907"/>
    </source>
</evidence>
<dbReference type="Pfam" id="PF02687">
    <property type="entry name" value="FtsX"/>
    <property type="match status" value="1"/>
</dbReference>
<dbReference type="Proteomes" id="UP000034176">
    <property type="component" value="Unassembled WGS sequence"/>
</dbReference>
<dbReference type="EMBL" id="LBPN01000031">
    <property type="protein sequence ID" value="KKP57449.1"/>
    <property type="molecule type" value="Genomic_DNA"/>
</dbReference>
<evidence type="ECO:0000256" key="2">
    <source>
        <dbReference type="ARBA" id="ARBA00007379"/>
    </source>
</evidence>
<comment type="caution">
    <text evidence="14">The sequence shown here is derived from an EMBL/GenBank/DDBJ whole genome shotgun (WGS) entry which is preliminary data.</text>
</comment>
<keyword evidence="4 10" id="KW-1003">Cell membrane</keyword>
<name>A0A0G0AKT6_9BACT</name>
<dbReference type="STRING" id="1618434.UR52_C0031G0004"/>
<dbReference type="Gene3D" id="3.30.70.3040">
    <property type="match status" value="1"/>
</dbReference>
<dbReference type="InterPro" id="IPR004513">
    <property type="entry name" value="FtsX"/>
</dbReference>
<evidence type="ECO:0000256" key="6">
    <source>
        <dbReference type="ARBA" id="ARBA00022692"/>
    </source>
</evidence>
<evidence type="ECO:0000313" key="14">
    <source>
        <dbReference type="EMBL" id="KKP57449.1"/>
    </source>
</evidence>
<evidence type="ECO:0000313" key="15">
    <source>
        <dbReference type="Proteomes" id="UP000034176"/>
    </source>
</evidence>
<sequence length="288" mass="32000">MSLFNHAWKHIRRSPYQAFAAIATMTLMFIITGLFTVISFGSMILLNYFEQKPQIIVFFNDTKKEEDIKKLQDKLLNMDKVSTVKFVSKDEALAIYKEQFKKDPMLLEMVSADILPASIEVSAKKIEYLPELATTLKNEPDIIETVFPEDVVNLLMSWIGTIRKIGLGVVVFLAIVSLFTVFTVVSMKIALKKEEVEIIQLVGGSKGYVRGPFILEGIIYGIFGAIIGWGVNVIIILSSTPILSSVFTGIPLFPVTTIFYGALLGGMLILGTILGSLASFLALNRYLK</sequence>
<organism evidence="14 15">
    <name type="scientific">Candidatus Gottesmanbacteria bacterium GW2011_GWA1_34_13</name>
    <dbReference type="NCBI Taxonomy" id="1618434"/>
    <lineage>
        <taxon>Bacteria</taxon>
        <taxon>Candidatus Gottesmaniibacteriota</taxon>
    </lineage>
</organism>
<feature type="transmembrane region" description="Helical" evidence="11">
    <location>
        <begin position="258"/>
        <end position="283"/>
    </location>
</feature>
<evidence type="ECO:0000256" key="5">
    <source>
        <dbReference type="ARBA" id="ARBA00022618"/>
    </source>
</evidence>
<dbReference type="PIRSF" id="PIRSF003097">
    <property type="entry name" value="FtsX"/>
    <property type="match status" value="1"/>
</dbReference>
<dbReference type="PANTHER" id="PTHR47755:SF1">
    <property type="entry name" value="CELL DIVISION PROTEIN FTSX"/>
    <property type="match status" value="1"/>
</dbReference>
<feature type="domain" description="ABC3 transporter permease C-terminal" evidence="12">
    <location>
        <begin position="169"/>
        <end position="288"/>
    </location>
</feature>
<evidence type="ECO:0000256" key="7">
    <source>
        <dbReference type="ARBA" id="ARBA00022989"/>
    </source>
</evidence>
<comment type="similarity">
    <text evidence="2 10">Belongs to the ABC-4 integral membrane protein family. FtsX subfamily.</text>
</comment>
<dbReference type="GO" id="GO:0051301">
    <property type="term" value="P:cell division"/>
    <property type="evidence" value="ECO:0007669"/>
    <property type="project" value="UniProtKB-KW"/>
</dbReference>
<dbReference type="PANTHER" id="PTHR47755">
    <property type="entry name" value="CELL DIVISION PROTEIN FTSX"/>
    <property type="match status" value="1"/>
</dbReference>
<feature type="domain" description="FtsX extracellular" evidence="13">
    <location>
        <begin position="54"/>
        <end position="142"/>
    </location>
</feature>
<dbReference type="GO" id="GO:0005886">
    <property type="term" value="C:plasma membrane"/>
    <property type="evidence" value="ECO:0007669"/>
    <property type="project" value="UniProtKB-SubCell"/>
</dbReference>
<feature type="transmembrane region" description="Helical" evidence="11">
    <location>
        <begin position="165"/>
        <end position="185"/>
    </location>
</feature>
<evidence type="ECO:0000259" key="12">
    <source>
        <dbReference type="Pfam" id="PF02687"/>
    </source>
</evidence>
<evidence type="ECO:0000259" key="13">
    <source>
        <dbReference type="Pfam" id="PF18075"/>
    </source>
</evidence>
<evidence type="ECO:0000256" key="11">
    <source>
        <dbReference type="SAM" id="Phobius"/>
    </source>
</evidence>